<organism evidence="8 9">
    <name type="scientific">Solirubrobacter pauli</name>
    <dbReference type="NCBI Taxonomy" id="166793"/>
    <lineage>
        <taxon>Bacteria</taxon>
        <taxon>Bacillati</taxon>
        <taxon>Actinomycetota</taxon>
        <taxon>Thermoleophilia</taxon>
        <taxon>Solirubrobacterales</taxon>
        <taxon>Solirubrobacteraceae</taxon>
        <taxon>Solirubrobacter</taxon>
    </lineage>
</organism>
<protein>
    <submittedName>
        <fullName evidence="8">RNA polymerase sigma factor (Sigma-70 family)</fullName>
    </submittedName>
</protein>
<dbReference type="Gene3D" id="1.10.1740.10">
    <property type="match status" value="1"/>
</dbReference>
<evidence type="ECO:0000256" key="3">
    <source>
        <dbReference type="ARBA" id="ARBA00023082"/>
    </source>
</evidence>
<keyword evidence="3" id="KW-0731">Sigma factor</keyword>
<evidence type="ECO:0000313" key="9">
    <source>
        <dbReference type="Proteomes" id="UP000278962"/>
    </source>
</evidence>
<feature type="domain" description="RNA polymerase sigma factor 70 region 4 type 2" evidence="7">
    <location>
        <begin position="96"/>
        <end position="145"/>
    </location>
</feature>
<gene>
    <name evidence="8" type="ORF">C8N24_2337</name>
</gene>
<evidence type="ECO:0000256" key="4">
    <source>
        <dbReference type="ARBA" id="ARBA00023125"/>
    </source>
</evidence>
<dbReference type="InterPro" id="IPR039425">
    <property type="entry name" value="RNA_pol_sigma-70-like"/>
</dbReference>
<dbReference type="InterPro" id="IPR036388">
    <property type="entry name" value="WH-like_DNA-bd_sf"/>
</dbReference>
<proteinExistence type="inferred from homology"/>
<dbReference type="GO" id="GO:0003677">
    <property type="term" value="F:DNA binding"/>
    <property type="evidence" value="ECO:0007669"/>
    <property type="project" value="UniProtKB-KW"/>
</dbReference>
<dbReference type="GO" id="GO:0006352">
    <property type="term" value="P:DNA-templated transcription initiation"/>
    <property type="evidence" value="ECO:0007669"/>
    <property type="project" value="InterPro"/>
</dbReference>
<dbReference type="Pfam" id="PF04542">
    <property type="entry name" value="Sigma70_r2"/>
    <property type="match status" value="1"/>
</dbReference>
<dbReference type="OrthoDB" id="3692620at2"/>
<keyword evidence="4" id="KW-0238">DNA-binding</keyword>
<dbReference type="InterPro" id="IPR013325">
    <property type="entry name" value="RNA_pol_sigma_r2"/>
</dbReference>
<evidence type="ECO:0000259" key="6">
    <source>
        <dbReference type="Pfam" id="PF04542"/>
    </source>
</evidence>
<dbReference type="Gene3D" id="1.10.10.10">
    <property type="entry name" value="Winged helix-like DNA-binding domain superfamily/Winged helix DNA-binding domain"/>
    <property type="match status" value="1"/>
</dbReference>
<dbReference type="InterPro" id="IPR007627">
    <property type="entry name" value="RNA_pol_sigma70_r2"/>
</dbReference>
<dbReference type="CDD" id="cd06171">
    <property type="entry name" value="Sigma70_r4"/>
    <property type="match status" value="1"/>
</dbReference>
<dbReference type="RefSeq" id="WP_121250180.1">
    <property type="nucleotide sequence ID" value="NZ_RBIL01000001.1"/>
</dbReference>
<name>A0A660LBT6_9ACTN</name>
<feature type="domain" description="RNA polymerase sigma-70 region 2" evidence="6">
    <location>
        <begin position="10"/>
        <end position="70"/>
    </location>
</feature>
<dbReference type="EMBL" id="RBIL01000001">
    <property type="protein sequence ID" value="RKQ92488.1"/>
    <property type="molecule type" value="Genomic_DNA"/>
</dbReference>
<evidence type="ECO:0000313" key="8">
    <source>
        <dbReference type="EMBL" id="RKQ92488.1"/>
    </source>
</evidence>
<keyword evidence="5" id="KW-0804">Transcription</keyword>
<dbReference type="Pfam" id="PF08281">
    <property type="entry name" value="Sigma70_r4_2"/>
    <property type="match status" value="1"/>
</dbReference>
<dbReference type="GO" id="GO:0016987">
    <property type="term" value="F:sigma factor activity"/>
    <property type="evidence" value="ECO:0007669"/>
    <property type="project" value="UniProtKB-KW"/>
</dbReference>
<dbReference type="InterPro" id="IPR013249">
    <property type="entry name" value="RNA_pol_sigma70_r4_t2"/>
</dbReference>
<dbReference type="AlphaFoldDB" id="A0A660LBT6"/>
<evidence type="ECO:0000256" key="2">
    <source>
        <dbReference type="ARBA" id="ARBA00023015"/>
    </source>
</evidence>
<accession>A0A660LBT6</accession>
<dbReference type="InterPro" id="IPR013324">
    <property type="entry name" value="RNA_pol_sigma_r3/r4-like"/>
</dbReference>
<dbReference type="NCBIfam" id="TIGR02937">
    <property type="entry name" value="sigma70-ECF"/>
    <property type="match status" value="1"/>
</dbReference>
<comment type="caution">
    <text evidence="8">The sequence shown here is derived from an EMBL/GenBank/DDBJ whole genome shotgun (WGS) entry which is preliminary data.</text>
</comment>
<evidence type="ECO:0000256" key="5">
    <source>
        <dbReference type="ARBA" id="ARBA00023163"/>
    </source>
</evidence>
<keyword evidence="9" id="KW-1185">Reference proteome</keyword>
<sequence length="152" mass="17005">MQDQDLVTALYREHFDPIRRRAQAITRCPHTAQDVAQDALLATFAHLDRLDRDDVEAYATTVARRTALRRRSVLADPIDRTQEDHASAVVLRDHVRGALSALPERQRQAMFLQVYADRPNDEIGAALGLTANAAGQLLHRARRSLQSSLDAS</sequence>
<reference evidence="8 9" key="1">
    <citation type="submission" date="2018-10" db="EMBL/GenBank/DDBJ databases">
        <title>Genomic Encyclopedia of Archaeal and Bacterial Type Strains, Phase II (KMG-II): from individual species to whole genera.</title>
        <authorList>
            <person name="Goeker M."/>
        </authorList>
    </citation>
    <scope>NUCLEOTIDE SEQUENCE [LARGE SCALE GENOMIC DNA]</scope>
    <source>
        <strain evidence="8 9">DSM 14954</strain>
    </source>
</reference>
<dbReference type="SUPFAM" id="SSF88946">
    <property type="entry name" value="Sigma2 domain of RNA polymerase sigma factors"/>
    <property type="match status" value="1"/>
</dbReference>
<dbReference type="Proteomes" id="UP000278962">
    <property type="component" value="Unassembled WGS sequence"/>
</dbReference>
<dbReference type="PANTHER" id="PTHR43133:SF8">
    <property type="entry name" value="RNA POLYMERASE SIGMA FACTOR HI_1459-RELATED"/>
    <property type="match status" value="1"/>
</dbReference>
<comment type="similarity">
    <text evidence="1">Belongs to the sigma-70 factor family. ECF subfamily.</text>
</comment>
<dbReference type="SUPFAM" id="SSF88659">
    <property type="entry name" value="Sigma3 and sigma4 domains of RNA polymerase sigma factors"/>
    <property type="match status" value="1"/>
</dbReference>
<dbReference type="InterPro" id="IPR014284">
    <property type="entry name" value="RNA_pol_sigma-70_dom"/>
</dbReference>
<evidence type="ECO:0000259" key="7">
    <source>
        <dbReference type="Pfam" id="PF08281"/>
    </source>
</evidence>
<keyword evidence="2" id="KW-0805">Transcription regulation</keyword>
<evidence type="ECO:0000256" key="1">
    <source>
        <dbReference type="ARBA" id="ARBA00010641"/>
    </source>
</evidence>
<dbReference type="PANTHER" id="PTHR43133">
    <property type="entry name" value="RNA POLYMERASE ECF-TYPE SIGMA FACTO"/>
    <property type="match status" value="1"/>
</dbReference>